<name>A0AAE0FA37_9CHLO</name>
<accession>A0AAE0FA37</accession>
<feature type="non-terminal residue" evidence="2">
    <location>
        <position position="1"/>
    </location>
</feature>
<gene>
    <name evidence="2" type="ORF">CYMTET_35033</name>
</gene>
<comment type="caution">
    <text evidence="2">The sequence shown here is derived from an EMBL/GenBank/DDBJ whole genome shotgun (WGS) entry which is preliminary data.</text>
</comment>
<evidence type="ECO:0000313" key="3">
    <source>
        <dbReference type="Proteomes" id="UP001190700"/>
    </source>
</evidence>
<feature type="region of interest" description="Disordered" evidence="1">
    <location>
        <begin position="33"/>
        <end position="58"/>
    </location>
</feature>
<dbReference type="Proteomes" id="UP001190700">
    <property type="component" value="Unassembled WGS sequence"/>
</dbReference>
<keyword evidence="3" id="KW-1185">Reference proteome</keyword>
<dbReference type="EMBL" id="LGRX02022251">
    <property type="protein sequence ID" value="KAK3255805.1"/>
    <property type="molecule type" value="Genomic_DNA"/>
</dbReference>
<evidence type="ECO:0000313" key="2">
    <source>
        <dbReference type="EMBL" id="KAK3255805.1"/>
    </source>
</evidence>
<reference evidence="2 3" key="1">
    <citation type="journal article" date="2015" name="Genome Biol. Evol.">
        <title>Comparative Genomics of a Bacterivorous Green Alga Reveals Evolutionary Causalities and Consequences of Phago-Mixotrophic Mode of Nutrition.</title>
        <authorList>
            <person name="Burns J.A."/>
            <person name="Paasch A."/>
            <person name="Narechania A."/>
            <person name="Kim E."/>
        </authorList>
    </citation>
    <scope>NUCLEOTIDE SEQUENCE [LARGE SCALE GENOMIC DNA]</scope>
    <source>
        <strain evidence="2 3">PLY_AMNH</strain>
    </source>
</reference>
<proteinExistence type="predicted"/>
<protein>
    <submittedName>
        <fullName evidence="2">Uncharacterized protein</fullName>
    </submittedName>
</protein>
<sequence>EARHALTRLKQVAGGAIPPPQHFPMVHFDSASTPAMTETRPAVRHEPAEPTEPTEPDEPAMPYPQQFIDNEPPFEPSFVDSMAVQLGFNEPEQKVSANSFTPLSPWISSTHDSAVVIETDSEDEDVHDEAEPPPAPRVGGVGPHGVGSWLTAAAVPAVFMRLSMCFIGAAAGSGLYSETAPQSVVPGGCLYYQNGTVDFADSVFLDFGTSDFNTIFAVWTLV</sequence>
<dbReference type="AlphaFoldDB" id="A0AAE0FA37"/>
<evidence type="ECO:0000256" key="1">
    <source>
        <dbReference type="SAM" id="MobiDB-lite"/>
    </source>
</evidence>
<organism evidence="2 3">
    <name type="scientific">Cymbomonas tetramitiformis</name>
    <dbReference type="NCBI Taxonomy" id="36881"/>
    <lineage>
        <taxon>Eukaryota</taxon>
        <taxon>Viridiplantae</taxon>
        <taxon>Chlorophyta</taxon>
        <taxon>Pyramimonadophyceae</taxon>
        <taxon>Pyramimonadales</taxon>
        <taxon>Pyramimonadaceae</taxon>
        <taxon>Cymbomonas</taxon>
    </lineage>
</organism>